<evidence type="ECO:0000259" key="5">
    <source>
        <dbReference type="SMART" id="SM00563"/>
    </source>
</evidence>
<evidence type="ECO:0000256" key="3">
    <source>
        <dbReference type="ARBA" id="ARBA00023315"/>
    </source>
</evidence>
<protein>
    <submittedName>
        <fullName evidence="6">1-acyl-sn-glycerol-3-phosphate acyltransferase</fullName>
    </submittedName>
</protein>
<dbReference type="GO" id="GO:0006654">
    <property type="term" value="P:phosphatidic acid biosynthetic process"/>
    <property type="evidence" value="ECO:0007669"/>
    <property type="project" value="TreeGrafter"/>
</dbReference>
<evidence type="ECO:0000256" key="1">
    <source>
        <dbReference type="ARBA" id="ARBA00005189"/>
    </source>
</evidence>
<comment type="caution">
    <text evidence="6">The sequence shown here is derived from an EMBL/GenBank/DDBJ whole genome shotgun (WGS) entry which is preliminary data.</text>
</comment>
<organism evidence="6 7">
    <name type="scientific">Myroides profundi</name>
    <dbReference type="NCBI Taxonomy" id="480520"/>
    <lineage>
        <taxon>Bacteria</taxon>
        <taxon>Pseudomonadati</taxon>
        <taxon>Bacteroidota</taxon>
        <taxon>Flavobacteriia</taxon>
        <taxon>Flavobacteriales</taxon>
        <taxon>Flavobacteriaceae</taxon>
        <taxon>Myroides</taxon>
    </lineage>
</organism>
<dbReference type="AlphaFoldDB" id="A0AAJ5BCN6"/>
<name>A0AAJ5BCN6_MYRPR</name>
<feature type="transmembrane region" description="Helical" evidence="4">
    <location>
        <begin position="15"/>
        <end position="36"/>
    </location>
</feature>
<keyword evidence="2" id="KW-0808">Transferase</keyword>
<proteinExistence type="predicted"/>
<sequence length="253" mass="29344">MMKSIGAFFSSLWRLWFYIWMVIVILILSPFLLITIGSEKTYPQFFKVARIWAILVFYGIGMRYKIEEETPLEKGKSYMFIANHTSMLDIMMMLILVKDNPFVFVGKKELSSIPVFGFFYKRACILVDRKDARSKKQVFDSAQERLSRGLSICIFPEGGVTDDRTIILDSFKDGAFRLAIDHQIPIAPLAFGRLRHYFPFVWGIGHPGVVPVKIFPCIETKGLTLENKKEVRDIAFNLLYDPVLEWEKEYKAK</sequence>
<keyword evidence="4" id="KW-1133">Transmembrane helix</keyword>
<evidence type="ECO:0000313" key="6">
    <source>
        <dbReference type="EMBL" id="SEQ06018.1"/>
    </source>
</evidence>
<dbReference type="SUPFAM" id="SSF69593">
    <property type="entry name" value="Glycerol-3-phosphate (1)-acyltransferase"/>
    <property type="match status" value="1"/>
</dbReference>
<reference evidence="6 7" key="1">
    <citation type="submission" date="2016-10" db="EMBL/GenBank/DDBJ databases">
        <authorList>
            <person name="Varghese N."/>
            <person name="Submissions S."/>
        </authorList>
    </citation>
    <scope>NUCLEOTIDE SEQUENCE [LARGE SCALE GENOMIC DNA]</scope>
    <source>
        <strain evidence="7">DSM 19823 / KCTC 23066 / CCTCC M 208030 / D25</strain>
    </source>
</reference>
<gene>
    <name evidence="6" type="ORF">SAMN04488089_101433</name>
</gene>
<dbReference type="InterPro" id="IPR002123">
    <property type="entry name" value="Plipid/glycerol_acylTrfase"/>
</dbReference>
<evidence type="ECO:0000256" key="4">
    <source>
        <dbReference type="SAM" id="Phobius"/>
    </source>
</evidence>
<keyword evidence="4" id="KW-0472">Membrane</keyword>
<evidence type="ECO:0000256" key="2">
    <source>
        <dbReference type="ARBA" id="ARBA00022679"/>
    </source>
</evidence>
<comment type="pathway">
    <text evidence="1">Lipid metabolism.</text>
</comment>
<dbReference type="RefSeq" id="WP_082027810.1">
    <property type="nucleotide sequence ID" value="NZ_CP010817.1"/>
</dbReference>
<keyword evidence="4" id="KW-0812">Transmembrane</keyword>
<dbReference type="PANTHER" id="PTHR10434:SF11">
    <property type="entry name" value="1-ACYL-SN-GLYCEROL-3-PHOSPHATE ACYLTRANSFERASE"/>
    <property type="match status" value="1"/>
</dbReference>
<feature type="domain" description="Phospholipid/glycerol acyltransferase" evidence="5">
    <location>
        <begin position="78"/>
        <end position="194"/>
    </location>
</feature>
<dbReference type="Pfam" id="PF01553">
    <property type="entry name" value="Acyltransferase"/>
    <property type="match status" value="1"/>
</dbReference>
<dbReference type="SMART" id="SM00563">
    <property type="entry name" value="PlsC"/>
    <property type="match status" value="1"/>
</dbReference>
<dbReference type="Proteomes" id="UP000183496">
    <property type="component" value="Unassembled WGS sequence"/>
</dbReference>
<dbReference type="EMBL" id="FOFY01000001">
    <property type="protein sequence ID" value="SEQ06018.1"/>
    <property type="molecule type" value="Genomic_DNA"/>
</dbReference>
<evidence type="ECO:0000313" key="7">
    <source>
        <dbReference type="Proteomes" id="UP000183496"/>
    </source>
</evidence>
<dbReference type="CDD" id="cd07989">
    <property type="entry name" value="LPLAT_AGPAT-like"/>
    <property type="match status" value="1"/>
</dbReference>
<keyword evidence="3 6" id="KW-0012">Acyltransferase</keyword>
<dbReference type="PANTHER" id="PTHR10434">
    <property type="entry name" value="1-ACYL-SN-GLYCEROL-3-PHOSPHATE ACYLTRANSFERASE"/>
    <property type="match status" value="1"/>
</dbReference>
<keyword evidence="7" id="KW-1185">Reference proteome</keyword>
<accession>A0AAJ5BCN6</accession>
<dbReference type="GO" id="GO:0003841">
    <property type="term" value="F:1-acylglycerol-3-phosphate O-acyltransferase activity"/>
    <property type="evidence" value="ECO:0007669"/>
    <property type="project" value="TreeGrafter"/>
</dbReference>